<feature type="domain" description="HTH luxR-type" evidence="4">
    <location>
        <begin position="143"/>
        <end position="208"/>
    </location>
</feature>
<dbReference type="InterPro" id="IPR016032">
    <property type="entry name" value="Sig_transdc_resp-reg_C-effctor"/>
</dbReference>
<keyword evidence="7" id="KW-1185">Reference proteome</keyword>
<organism evidence="6 7">
    <name type="scientific">Pseudoduganella lurida</name>
    <dbReference type="NCBI Taxonomy" id="1036180"/>
    <lineage>
        <taxon>Bacteria</taxon>
        <taxon>Pseudomonadati</taxon>
        <taxon>Pseudomonadota</taxon>
        <taxon>Betaproteobacteria</taxon>
        <taxon>Burkholderiales</taxon>
        <taxon>Oxalobacteraceae</taxon>
        <taxon>Telluria group</taxon>
        <taxon>Pseudoduganella</taxon>
    </lineage>
</organism>
<dbReference type="GO" id="GO:0006355">
    <property type="term" value="P:regulation of DNA-templated transcription"/>
    <property type="evidence" value="ECO:0007669"/>
    <property type="project" value="InterPro"/>
</dbReference>
<dbReference type="Gene3D" id="3.40.50.2300">
    <property type="match status" value="1"/>
</dbReference>
<reference evidence="6 7" key="1">
    <citation type="journal article" date="2015" name="Stand. Genomic Sci.">
        <title>Genomic Encyclopedia of Bacterial and Archaeal Type Strains, Phase III: the genomes of soil and plant-associated and newly described type strains.</title>
        <authorList>
            <person name="Whitman W.B."/>
            <person name="Woyke T."/>
            <person name="Klenk H.P."/>
            <person name="Zhou Y."/>
            <person name="Lilburn T.G."/>
            <person name="Beck B.J."/>
            <person name="De Vos P."/>
            <person name="Vandamme P."/>
            <person name="Eisen J.A."/>
            <person name="Garrity G."/>
            <person name="Hugenholtz P."/>
            <person name="Kyrpides N.C."/>
        </authorList>
    </citation>
    <scope>NUCLEOTIDE SEQUENCE [LARGE SCALE GENOMIC DNA]</scope>
    <source>
        <strain evidence="6 7">CGMCC 1.10822</strain>
    </source>
</reference>
<dbReference type="GO" id="GO:0000160">
    <property type="term" value="P:phosphorelay signal transduction system"/>
    <property type="evidence" value="ECO:0007669"/>
    <property type="project" value="InterPro"/>
</dbReference>
<dbReference type="Proteomes" id="UP000318431">
    <property type="component" value="Unassembled WGS sequence"/>
</dbReference>
<dbReference type="InterPro" id="IPR001789">
    <property type="entry name" value="Sig_transdc_resp-reg_receiver"/>
</dbReference>
<sequence length="218" mass="23498">MTRIVLVDDHAIVRSGYRRLLSAEPDFEVVGEAATVQEANALVGRAAPDVAIVDLSLKGSSGLEAIAGMLARQPALRVLVLSMHDDAGHLLQALKAGAHGYLTKRSEPEEVIEAIRGVMRGQRVLSQDLRGLDRHADEGAAAGDTALRDLKPREFELLRMLVQGESVQAIATVMHLSPKTVLNYLTLIRQKLNADNDFKLMHLAARSGLVEFGAAVPA</sequence>
<evidence type="ECO:0000256" key="3">
    <source>
        <dbReference type="PROSITE-ProRule" id="PRU00169"/>
    </source>
</evidence>
<dbReference type="EMBL" id="VLLB01000008">
    <property type="protein sequence ID" value="TWI62615.1"/>
    <property type="molecule type" value="Genomic_DNA"/>
</dbReference>
<dbReference type="SUPFAM" id="SSF52172">
    <property type="entry name" value="CheY-like"/>
    <property type="match status" value="1"/>
</dbReference>
<feature type="modified residue" description="4-aspartylphosphate" evidence="3">
    <location>
        <position position="54"/>
    </location>
</feature>
<evidence type="ECO:0000313" key="6">
    <source>
        <dbReference type="EMBL" id="TWI62615.1"/>
    </source>
</evidence>
<dbReference type="PANTHER" id="PTHR43214">
    <property type="entry name" value="TWO-COMPONENT RESPONSE REGULATOR"/>
    <property type="match status" value="1"/>
</dbReference>
<dbReference type="AlphaFoldDB" id="A0A562R0L7"/>
<feature type="domain" description="Response regulatory" evidence="5">
    <location>
        <begin position="3"/>
        <end position="119"/>
    </location>
</feature>
<evidence type="ECO:0000256" key="2">
    <source>
        <dbReference type="ARBA" id="ARBA00023125"/>
    </source>
</evidence>
<keyword evidence="1 3" id="KW-0597">Phosphoprotein</keyword>
<dbReference type="SMART" id="SM00448">
    <property type="entry name" value="REC"/>
    <property type="match status" value="1"/>
</dbReference>
<dbReference type="InterPro" id="IPR058245">
    <property type="entry name" value="NreC/VraR/RcsB-like_REC"/>
</dbReference>
<evidence type="ECO:0000256" key="1">
    <source>
        <dbReference type="ARBA" id="ARBA00022553"/>
    </source>
</evidence>
<evidence type="ECO:0000259" key="4">
    <source>
        <dbReference type="PROSITE" id="PS50043"/>
    </source>
</evidence>
<dbReference type="GO" id="GO:0003677">
    <property type="term" value="F:DNA binding"/>
    <property type="evidence" value="ECO:0007669"/>
    <property type="project" value="UniProtKB-KW"/>
</dbReference>
<evidence type="ECO:0000313" key="7">
    <source>
        <dbReference type="Proteomes" id="UP000318431"/>
    </source>
</evidence>
<dbReference type="CDD" id="cd06170">
    <property type="entry name" value="LuxR_C_like"/>
    <property type="match status" value="1"/>
</dbReference>
<dbReference type="PANTHER" id="PTHR43214:SF43">
    <property type="entry name" value="TWO-COMPONENT RESPONSE REGULATOR"/>
    <property type="match status" value="1"/>
</dbReference>
<comment type="caution">
    <text evidence="6">The sequence shown here is derived from an EMBL/GenBank/DDBJ whole genome shotgun (WGS) entry which is preliminary data.</text>
</comment>
<dbReference type="PROSITE" id="PS50110">
    <property type="entry name" value="RESPONSE_REGULATORY"/>
    <property type="match status" value="1"/>
</dbReference>
<keyword evidence="2" id="KW-0238">DNA-binding</keyword>
<name>A0A562R0L7_9BURK</name>
<dbReference type="InterPro" id="IPR000792">
    <property type="entry name" value="Tscrpt_reg_LuxR_C"/>
</dbReference>
<gene>
    <name evidence="6" type="ORF">IP91_04137</name>
</gene>
<dbReference type="InterPro" id="IPR039420">
    <property type="entry name" value="WalR-like"/>
</dbReference>
<dbReference type="SMART" id="SM00421">
    <property type="entry name" value="HTH_LUXR"/>
    <property type="match status" value="1"/>
</dbReference>
<dbReference type="CDD" id="cd17535">
    <property type="entry name" value="REC_NarL-like"/>
    <property type="match status" value="1"/>
</dbReference>
<dbReference type="PRINTS" id="PR00038">
    <property type="entry name" value="HTHLUXR"/>
</dbReference>
<accession>A0A562R0L7</accession>
<dbReference type="Pfam" id="PF00072">
    <property type="entry name" value="Response_reg"/>
    <property type="match status" value="1"/>
</dbReference>
<dbReference type="SUPFAM" id="SSF46894">
    <property type="entry name" value="C-terminal effector domain of the bipartite response regulators"/>
    <property type="match status" value="1"/>
</dbReference>
<protein>
    <submittedName>
        <fullName evidence="6">LuxR family two component transcriptional regulator</fullName>
    </submittedName>
</protein>
<dbReference type="RefSeq" id="WP_199754677.1">
    <property type="nucleotide sequence ID" value="NZ_VLLB01000008.1"/>
</dbReference>
<proteinExistence type="predicted"/>
<dbReference type="Pfam" id="PF00196">
    <property type="entry name" value="GerE"/>
    <property type="match status" value="1"/>
</dbReference>
<evidence type="ECO:0000259" key="5">
    <source>
        <dbReference type="PROSITE" id="PS50110"/>
    </source>
</evidence>
<dbReference type="InterPro" id="IPR011006">
    <property type="entry name" value="CheY-like_superfamily"/>
</dbReference>
<dbReference type="PROSITE" id="PS50043">
    <property type="entry name" value="HTH_LUXR_2"/>
    <property type="match status" value="1"/>
</dbReference>